<protein>
    <submittedName>
        <fullName evidence="3">Uncharacterized protein</fullName>
    </submittedName>
</protein>
<dbReference type="Proteomes" id="UP000177042">
    <property type="component" value="Unassembled WGS sequence"/>
</dbReference>
<proteinExistence type="predicted"/>
<accession>A0A1F5J8I9</accession>
<evidence type="ECO:0000313" key="4">
    <source>
        <dbReference type="Proteomes" id="UP000177042"/>
    </source>
</evidence>
<organism evidence="3 4">
    <name type="scientific">Candidatus Daviesbacteria bacterium RIFCSPHIGHO2_02_FULL_39_12</name>
    <dbReference type="NCBI Taxonomy" id="1797770"/>
    <lineage>
        <taxon>Bacteria</taxon>
        <taxon>Candidatus Daviesiibacteriota</taxon>
    </lineage>
</organism>
<reference evidence="3 4" key="1">
    <citation type="journal article" date="2016" name="Nat. Commun.">
        <title>Thousands of microbial genomes shed light on interconnected biogeochemical processes in an aquifer system.</title>
        <authorList>
            <person name="Anantharaman K."/>
            <person name="Brown C.T."/>
            <person name="Hug L.A."/>
            <person name="Sharon I."/>
            <person name="Castelle C.J."/>
            <person name="Probst A.J."/>
            <person name="Thomas B.C."/>
            <person name="Singh A."/>
            <person name="Wilkins M.J."/>
            <person name="Karaoz U."/>
            <person name="Brodie E.L."/>
            <person name="Williams K.H."/>
            <person name="Hubbard S.S."/>
            <person name="Banfield J.F."/>
        </authorList>
    </citation>
    <scope>NUCLEOTIDE SEQUENCE [LARGE SCALE GENOMIC DNA]</scope>
</reference>
<evidence type="ECO:0000313" key="3">
    <source>
        <dbReference type="EMBL" id="OGE24946.1"/>
    </source>
</evidence>
<feature type="compositionally biased region" description="Basic and acidic residues" evidence="1">
    <location>
        <begin position="42"/>
        <end position="62"/>
    </location>
</feature>
<evidence type="ECO:0000256" key="2">
    <source>
        <dbReference type="SAM" id="Phobius"/>
    </source>
</evidence>
<feature type="region of interest" description="Disordered" evidence="1">
    <location>
        <begin position="42"/>
        <end position="75"/>
    </location>
</feature>
<dbReference type="AlphaFoldDB" id="A0A1F5J8I9"/>
<keyword evidence="2" id="KW-1133">Transmembrane helix</keyword>
<name>A0A1F5J8I9_9BACT</name>
<feature type="transmembrane region" description="Helical" evidence="2">
    <location>
        <begin position="6"/>
        <end position="25"/>
    </location>
</feature>
<sequence length="75" mass="8215">MNQKGFAPIFVILIILIVVGSGLVISKKINLPVANTQTNLKTVEKPSSDSAKPEATKDKEQPKSNQQKSFQINSY</sequence>
<keyword evidence="2" id="KW-0812">Transmembrane</keyword>
<comment type="caution">
    <text evidence="3">The sequence shown here is derived from an EMBL/GenBank/DDBJ whole genome shotgun (WGS) entry which is preliminary data.</text>
</comment>
<gene>
    <name evidence="3" type="ORF">A3C26_00370</name>
</gene>
<keyword evidence="2" id="KW-0472">Membrane</keyword>
<evidence type="ECO:0000256" key="1">
    <source>
        <dbReference type="SAM" id="MobiDB-lite"/>
    </source>
</evidence>
<dbReference type="EMBL" id="MFCX01000036">
    <property type="protein sequence ID" value="OGE24946.1"/>
    <property type="molecule type" value="Genomic_DNA"/>
</dbReference>
<feature type="compositionally biased region" description="Polar residues" evidence="1">
    <location>
        <begin position="63"/>
        <end position="75"/>
    </location>
</feature>